<evidence type="ECO:0000256" key="4">
    <source>
        <dbReference type="ARBA" id="ARBA00022574"/>
    </source>
</evidence>
<comment type="similarity">
    <text evidence="2">Belongs to the dynein intermediate chain family.</text>
</comment>
<keyword evidence="3" id="KW-0963">Cytoplasm</keyword>
<evidence type="ECO:0000256" key="7">
    <source>
        <dbReference type="ARBA" id="ARBA00023017"/>
    </source>
</evidence>
<dbReference type="Pfam" id="PF00400">
    <property type="entry name" value="WD40"/>
    <property type="match status" value="1"/>
</dbReference>
<dbReference type="GO" id="GO:0003341">
    <property type="term" value="P:cilium movement"/>
    <property type="evidence" value="ECO:0007669"/>
    <property type="project" value="TreeGrafter"/>
</dbReference>
<evidence type="ECO:0008006" key="16">
    <source>
        <dbReference type="Google" id="ProtNLM"/>
    </source>
</evidence>
<proteinExistence type="inferred from homology"/>
<dbReference type="GO" id="GO:0036158">
    <property type="term" value="P:outer dynein arm assembly"/>
    <property type="evidence" value="ECO:0007669"/>
    <property type="project" value="TreeGrafter"/>
</dbReference>
<dbReference type="Proteomes" id="UP001152759">
    <property type="component" value="Chromosome 9"/>
</dbReference>
<dbReference type="SMART" id="SM00320">
    <property type="entry name" value="WD40"/>
    <property type="match status" value="5"/>
</dbReference>
<evidence type="ECO:0000313" key="14">
    <source>
        <dbReference type="EMBL" id="CAH0395784.1"/>
    </source>
</evidence>
<organism evidence="14 15">
    <name type="scientific">Bemisia tabaci</name>
    <name type="common">Sweetpotato whitefly</name>
    <name type="synonym">Aleurodes tabaci</name>
    <dbReference type="NCBI Taxonomy" id="7038"/>
    <lineage>
        <taxon>Eukaryota</taxon>
        <taxon>Metazoa</taxon>
        <taxon>Ecdysozoa</taxon>
        <taxon>Arthropoda</taxon>
        <taxon>Hexapoda</taxon>
        <taxon>Insecta</taxon>
        <taxon>Pterygota</taxon>
        <taxon>Neoptera</taxon>
        <taxon>Paraneoptera</taxon>
        <taxon>Hemiptera</taxon>
        <taxon>Sternorrhyncha</taxon>
        <taxon>Aleyrodoidea</taxon>
        <taxon>Aleyrodidae</taxon>
        <taxon>Aleyrodinae</taxon>
        <taxon>Bemisia</taxon>
    </lineage>
</organism>
<dbReference type="GO" id="GO:0045504">
    <property type="term" value="F:dynein heavy chain binding"/>
    <property type="evidence" value="ECO:0007669"/>
    <property type="project" value="TreeGrafter"/>
</dbReference>
<keyword evidence="7" id="KW-0243">Dynein</keyword>
<keyword evidence="5" id="KW-0493">Microtubule</keyword>
<keyword evidence="10" id="KW-0206">Cytoskeleton</keyword>
<dbReference type="PANTHER" id="PTHR12442:SF7">
    <property type="entry name" value="DYNEIN AXONEMAL INTERMEDIATE CHAIN 2"/>
    <property type="match status" value="1"/>
</dbReference>
<dbReference type="FunFam" id="2.130.10.10:FF:000584">
    <property type="entry name" value="Dynein intermediate chain 2"/>
    <property type="match status" value="1"/>
</dbReference>
<sequence>MSDVQYSYTKKRADFGRHCNFGNSTKLMVENIQPNKALCEEYIRKDPVDKSTQHTKQFALHELNTIRAEYESTHINHVEGGWPKDVNYLDVEHTLRFRKKIEKDEMYIHTVLQLSHPMEHVIHQNNAINIYELYFSDIEEGKAMEKISSRTINVFRDPNTVKRPVQHLSWSPDGGTRLAVTHANLEFQRAPHDLCTHSYIWEVENPNSPDLVLKPKTTILSLEYHPKDPHCLVSGFCSGQVGAWDTRKGSEPCELSNMTNSHRDPVLKVLWINSKSGTEFFSASTDGQMKWWDTRKLDAPLETLLIDLTKGDEQLLSRSLGISALEYDASIPIRFMIGTETGIVISGNRKGKTTLEKLTAQFKAHQGPVYALHRNPSFVKNFLSVGDWTAKIWTEDCRESAIIWTSNYRHLLTNGAWSPTKYSVFYTTSMDGSLDAWDILNQQREPSLSVKVCDEALYSLRCHENGSLVAVGNSVGTTYLVEFSDSLAIPAKNDKVLLTAMFDRESRREKIIEAKLREQRLKSKAAAKLAAGAGALLKETKPHIQINKDDQLVIQAEEEFFAILAEQKEMQDEYAEKLASALHSTVGKDEKKGIKEKESKESKAAKQEADDETKGKE</sequence>
<dbReference type="InterPro" id="IPR050687">
    <property type="entry name" value="Dynein_IC"/>
</dbReference>
<evidence type="ECO:0000256" key="1">
    <source>
        <dbReference type="ARBA" id="ARBA00004430"/>
    </source>
</evidence>
<evidence type="ECO:0000256" key="2">
    <source>
        <dbReference type="ARBA" id="ARBA00011059"/>
    </source>
</evidence>
<evidence type="ECO:0000256" key="10">
    <source>
        <dbReference type="ARBA" id="ARBA00023212"/>
    </source>
</evidence>
<dbReference type="InterPro" id="IPR036322">
    <property type="entry name" value="WD40_repeat_dom_sf"/>
</dbReference>
<dbReference type="GO" id="GO:0005874">
    <property type="term" value="C:microtubule"/>
    <property type="evidence" value="ECO:0007669"/>
    <property type="project" value="UniProtKB-KW"/>
</dbReference>
<evidence type="ECO:0000256" key="6">
    <source>
        <dbReference type="ARBA" id="ARBA00022737"/>
    </source>
</evidence>
<name>A0A9P0ANN0_BEMTA</name>
<dbReference type="SUPFAM" id="SSF50978">
    <property type="entry name" value="WD40 repeat-like"/>
    <property type="match status" value="1"/>
</dbReference>
<reference evidence="14" key="1">
    <citation type="submission" date="2021-12" db="EMBL/GenBank/DDBJ databases">
        <authorList>
            <person name="King R."/>
        </authorList>
    </citation>
    <scope>NUCLEOTIDE SEQUENCE</scope>
</reference>
<dbReference type="PANTHER" id="PTHR12442">
    <property type="entry name" value="DYNEIN INTERMEDIATE CHAIN"/>
    <property type="match status" value="1"/>
</dbReference>
<keyword evidence="11" id="KW-0966">Cell projection</keyword>
<protein>
    <recommendedName>
        <fullName evidence="16">Dynein intermediate chain 3, ciliary</fullName>
    </recommendedName>
</protein>
<dbReference type="AlphaFoldDB" id="A0A9P0ANN0"/>
<dbReference type="GO" id="GO:0045503">
    <property type="term" value="F:dynein light chain binding"/>
    <property type="evidence" value="ECO:0007669"/>
    <property type="project" value="TreeGrafter"/>
</dbReference>
<dbReference type="InterPro" id="IPR001680">
    <property type="entry name" value="WD40_rpt"/>
</dbReference>
<evidence type="ECO:0000256" key="3">
    <source>
        <dbReference type="ARBA" id="ARBA00022490"/>
    </source>
</evidence>
<dbReference type="Gene3D" id="2.130.10.10">
    <property type="entry name" value="YVTN repeat-like/Quinoprotein amine dehydrogenase"/>
    <property type="match status" value="2"/>
</dbReference>
<keyword evidence="8" id="KW-0969">Cilium</keyword>
<evidence type="ECO:0000313" key="15">
    <source>
        <dbReference type="Proteomes" id="UP001152759"/>
    </source>
</evidence>
<gene>
    <name evidence="14" type="ORF">BEMITA_LOCUS13928</name>
</gene>
<evidence type="ECO:0000256" key="11">
    <source>
        <dbReference type="ARBA" id="ARBA00023273"/>
    </source>
</evidence>
<feature type="repeat" description="WD" evidence="12">
    <location>
        <begin position="259"/>
        <end position="295"/>
    </location>
</feature>
<keyword evidence="9" id="KW-0505">Motor protein</keyword>
<evidence type="ECO:0000256" key="5">
    <source>
        <dbReference type="ARBA" id="ARBA00022701"/>
    </source>
</evidence>
<comment type="subcellular location">
    <subcellularLocation>
        <location evidence="1">Cytoplasm</location>
        <location evidence="1">Cytoskeleton</location>
        <location evidence="1">Cilium axoneme</location>
    </subcellularLocation>
</comment>
<keyword evidence="6" id="KW-0677">Repeat</keyword>
<evidence type="ECO:0000256" key="9">
    <source>
        <dbReference type="ARBA" id="ARBA00023175"/>
    </source>
</evidence>
<dbReference type="GO" id="GO:0036157">
    <property type="term" value="C:outer dynein arm"/>
    <property type="evidence" value="ECO:0007669"/>
    <property type="project" value="TreeGrafter"/>
</dbReference>
<keyword evidence="4 12" id="KW-0853">WD repeat</keyword>
<feature type="compositionally biased region" description="Basic and acidic residues" evidence="13">
    <location>
        <begin position="586"/>
        <end position="617"/>
    </location>
</feature>
<feature type="region of interest" description="Disordered" evidence="13">
    <location>
        <begin position="585"/>
        <end position="617"/>
    </location>
</feature>
<evidence type="ECO:0000256" key="12">
    <source>
        <dbReference type="PROSITE-ProRule" id="PRU00221"/>
    </source>
</evidence>
<dbReference type="EMBL" id="OU963870">
    <property type="protein sequence ID" value="CAH0395784.1"/>
    <property type="molecule type" value="Genomic_DNA"/>
</dbReference>
<accession>A0A9P0ANN0</accession>
<dbReference type="PROSITE" id="PS50082">
    <property type="entry name" value="WD_REPEATS_2"/>
    <property type="match status" value="1"/>
</dbReference>
<evidence type="ECO:0000256" key="13">
    <source>
        <dbReference type="SAM" id="MobiDB-lite"/>
    </source>
</evidence>
<dbReference type="InterPro" id="IPR015943">
    <property type="entry name" value="WD40/YVTN_repeat-like_dom_sf"/>
</dbReference>
<evidence type="ECO:0000256" key="8">
    <source>
        <dbReference type="ARBA" id="ARBA00023069"/>
    </source>
</evidence>
<keyword evidence="15" id="KW-1185">Reference proteome</keyword>